<proteinExistence type="predicted"/>
<name>A0A4U5PFA3_STECR</name>
<protein>
    <submittedName>
        <fullName evidence="1">Uncharacterized protein</fullName>
    </submittedName>
</protein>
<evidence type="ECO:0000313" key="2">
    <source>
        <dbReference type="Proteomes" id="UP000298663"/>
    </source>
</evidence>
<dbReference type="Proteomes" id="UP000298663">
    <property type="component" value="Unassembled WGS sequence"/>
</dbReference>
<dbReference type="EMBL" id="AZBU02000002">
    <property type="protein sequence ID" value="TKR95219.1"/>
    <property type="molecule type" value="Genomic_DNA"/>
</dbReference>
<sequence length="69" mass="7201">MPSLALFRAVTSFTLTASSSGSTNLRKPGPACRAECSSKNLIRLFLDSQNTSESPEAQAVRLEGASGIA</sequence>
<gene>
    <name evidence="1" type="ORF">L596_009416</name>
</gene>
<dbReference type="AlphaFoldDB" id="A0A4U5PFA3"/>
<evidence type="ECO:0000313" key="1">
    <source>
        <dbReference type="EMBL" id="TKR95219.1"/>
    </source>
</evidence>
<organism evidence="1 2">
    <name type="scientific">Steinernema carpocapsae</name>
    <name type="common">Entomopathogenic nematode</name>
    <dbReference type="NCBI Taxonomy" id="34508"/>
    <lineage>
        <taxon>Eukaryota</taxon>
        <taxon>Metazoa</taxon>
        <taxon>Ecdysozoa</taxon>
        <taxon>Nematoda</taxon>
        <taxon>Chromadorea</taxon>
        <taxon>Rhabditida</taxon>
        <taxon>Tylenchina</taxon>
        <taxon>Panagrolaimomorpha</taxon>
        <taxon>Strongyloidoidea</taxon>
        <taxon>Steinernematidae</taxon>
        <taxon>Steinernema</taxon>
    </lineage>
</organism>
<comment type="caution">
    <text evidence="1">The sequence shown here is derived from an EMBL/GenBank/DDBJ whole genome shotgun (WGS) entry which is preliminary data.</text>
</comment>
<reference evidence="1 2" key="2">
    <citation type="journal article" date="2019" name="G3 (Bethesda)">
        <title>Hybrid Assembly of the Genome of the Entomopathogenic Nematode Steinernema carpocapsae Identifies the X-Chromosome.</title>
        <authorList>
            <person name="Serra L."/>
            <person name="Macchietto M."/>
            <person name="Macias-Munoz A."/>
            <person name="McGill C.J."/>
            <person name="Rodriguez I.M."/>
            <person name="Rodriguez B."/>
            <person name="Murad R."/>
            <person name="Mortazavi A."/>
        </authorList>
    </citation>
    <scope>NUCLEOTIDE SEQUENCE [LARGE SCALE GENOMIC DNA]</scope>
    <source>
        <strain evidence="1 2">ALL</strain>
    </source>
</reference>
<accession>A0A4U5PFA3</accession>
<keyword evidence="2" id="KW-1185">Reference proteome</keyword>
<reference evidence="1 2" key="1">
    <citation type="journal article" date="2015" name="Genome Biol.">
        <title>Comparative genomics of Steinernema reveals deeply conserved gene regulatory networks.</title>
        <authorList>
            <person name="Dillman A.R."/>
            <person name="Macchietto M."/>
            <person name="Porter C.F."/>
            <person name="Rogers A."/>
            <person name="Williams B."/>
            <person name="Antoshechkin I."/>
            <person name="Lee M.M."/>
            <person name="Goodwin Z."/>
            <person name="Lu X."/>
            <person name="Lewis E.E."/>
            <person name="Goodrich-Blair H."/>
            <person name="Stock S.P."/>
            <person name="Adams B.J."/>
            <person name="Sternberg P.W."/>
            <person name="Mortazavi A."/>
        </authorList>
    </citation>
    <scope>NUCLEOTIDE SEQUENCE [LARGE SCALE GENOMIC DNA]</scope>
    <source>
        <strain evidence="1 2">ALL</strain>
    </source>
</reference>